<reference evidence="2" key="2">
    <citation type="submission" date="2021-08" db="EMBL/GenBank/DDBJ databases">
        <authorList>
            <person name="Tani A."/>
            <person name="Ola A."/>
            <person name="Ogura Y."/>
            <person name="Katsura K."/>
            <person name="Hayashi T."/>
        </authorList>
    </citation>
    <scope>NUCLEOTIDE SEQUENCE</scope>
    <source>
        <strain evidence="2">DSM 16372</strain>
    </source>
</reference>
<proteinExistence type="predicted"/>
<reference evidence="2" key="1">
    <citation type="journal article" date="2016" name="Front. Microbiol.">
        <title>Genome Sequence of the Piezophilic, Mesophilic Sulfate-Reducing Bacterium Desulfovibrio indicus J2T.</title>
        <authorList>
            <person name="Cao J."/>
            <person name="Maignien L."/>
            <person name="Shao Z."/>
            <person name="Alain K."/>
            <person name="Jebbar M."/>
        </authorList>
    </citation>
    <scope>NUCLEOTIDE SEQUENCE</scope>
    <source>
        <strain evidence="2">DSM 16372</strain>
    </source>
</reference>
<evidence type="ECO:0000313" key="3">
    <source>
        <dbReference type="Proteomes" id="UP001055247"/>
    </source>
</evidence>
<sequence>MPAPRPAPRSDGDATPPLAAAYRDRPAHGQRSIAARVAAETKRYLGLAAYLLVIFGTLILFSLNVYARADRDVQHYPRHHFYAIGLINALVLAKFMLIAEAAKLGSFAIGRRLDRGPLAYAILYRALLFTVVLVAAYVLEEVVLGAWRGRSPRDVLPELAGGPRGLASFAWVMFVALVPYFAYRALGRALGADRLRALLFGKERGEGLGEGRGERFGEGESG</sequence>
<gene>
    <name evidence="2" type="ORF">BHAOGJBA_3213</name>
</gene>
<evidence type="ECO:0000313" key="2">
    <source>
        <dbReference type="EMBL" id="GJD89683.1"/>
    </source>
</evidence>
<dbReference type="AlphaFoldDB" id="A0AAV4ZNK6"/>
<keyword evidence="1" id="KW-0472">Membrane</keyword>
<feature type="transmembrane region" description="Helical" evidence="1">
    <location>
        <begin position="44"/>
        <end position="67"/>
    </location>
</feature>
<evidence type="ECO:0000256" key="1">
    <source>
        <dbReference type="SAM" id="Phobius"/>
    </source>
</evidence>
<keyword evidence="3" id="KW-1185">Reference proteome</keyword>
<dbReference type="EMBL" id="BPQO01000013">
    <property type="protein sequence ID" value="GJD89683.1"/>
    <property type="molecule type" value="Genomic_DNA"/>
</dbReference>
<dbReference type="Proteomes" id="UP001055247">
    <property type="component" value="Unassembled WGS sequence"/>
</dbReference>
<feature type="transmembrane region" description="Helical" evidence="1">
    <location>
        <begin position="79"/>
        <end position="97"/>
    </location>
</feature>
<feature type="transmembrane region" description="Helical" evidence="1">
    <location>
        <begin position="118"/>
        <end position="139"/>
    </location>
</feature>
<keyword evidence="1" id="KW-1133">Transmembrane helix</keyword>
<organism evidence="2 3">
    <name type="scientific">Methylobacterium hispanicum</name>
    <dbReference type="NCBI Taxonomy" id="270350"/>
    <lineage>
        <taxon>Bacteria</taxon>
        <taxon>Pseudomonadati</taxon>
        <taxon>Pseudomonadota</taxon>
        <taxon>Alphaproteobacteria</taxon>
        <taxon>Hyphomicrobiales</taxon>
        <taxon>Methylobacteriaceae</taxon>
        <taxon>Methylobacterium</taxon>
    </lineage>
</organism>
<feature type="transmembrane region" description="Helical" evidence="1">
    <location>
        <begin position="166"/>
        <end position="186"/>
    </location>
</feature>
<keyword evidence="1" id="KW-0812">Transmembrane</keyword>
<protein>
    <submittedName>
        <fullName evidence="2">Uncharacterized protein</fullName>
    </submittedName>
</protein>
<comment type="caution">
    <text evidence="2">The sequence shown here is derived from an EMBL/GenBank/DDBJ whole genome shotgun (WGS) entry which is preliminary data.</text>
</comment>
<accession>A0AAV4ZNK6</accession>
<name>A0AAV4ZNK6_9HYPH</name>
<dbReference type="RefSeq" id="WP_238230369.1">
    <property type="nucleotide sequence ID" value="NZ_BPQO01000013.1"/>
</dbReference>